<evidence type="ECO:0000259" key="1">
    <source>
        <dbReference type="Pfam" id="PF13529"/>
    </source>
</evidence>
<dbReference type="InterPro" id="IPR039564">
    <property type="entry name" value="Peptidase_C39-like"/>
</dbReference>
<dbReference type="Proteomes" id="UP000198528">
    <property type="component" value="Unassembled WGS sequence"/>
</dbReference>
<keyword evidence="3" id="KW-1185">Reference proteome</keyword>
<gene>
    <name evidence="2" type="ORF">SAMN04487824_10668</name>
</gene>
<evidence type="ECO:0000313" key="2">
    <source>
        <dbReference type="EMBL" id="SDC24871.1"/>
    </source>
</evidence>
<sequence length="206" mass="22962">MLMPQESAHRLFFPQAYAGGEGAQWSGLPYWEFSVELAGCGLCSAAMCIDLLTNRDLTPRDVLARYRKDGMDDAGASKVGGRNMSTLLNEYNARTFGIRSFPIERSVDAFRQALAQGDVIWASSSDHQGTHPWHYADGSLQPLDPCGIQHPHGHIVCVWAYEDGAFLVKDPLGPSQLCNNVRYTDDQMERWLAGNDHQQYRVSVAR</sequence>
<accession>A0A1G6K1Y1</accession>
<organism evidence="2 3">
    <name type="scientific">Parafannyhessea umbonata</name>
    <dbReference type="NCBI Taxonomy" id="604330"/>
    <lineage>
        <taxon>Bacteria</taxon>
        <taxon>Bacillati</taxon>
        <taxon>Actinomycetota</taxon>
        <taxon>Coriobacteriia</taxon>
        <taxon>Coriobacteriales</taxon>
        <taxon>Atopobiaceae</taxon>
        <taxon>Parafannyhessea</taxon>
    </lineage>
</organism>
<dbReference type="AlphaFoldDB" id="A0A1G6K1Y1"/>
<reference evidence="3" key="1">
    <citation type="submission" date="2016-10" db="EMBL/GenBank/DDBJ databases">
        <authorList>
            <person name="Varghese N."/>
            <person name="Submissions S."/>
        </authorList>
    </citation>
    <scope>NUCLEOTIDE SEQUENCE [LARGE SCALE GENOMIC DNA]</scope>
    <source>
        <strain evidence="3">DSM 22619</strain>
    </source>
</reference>
<feature type="domain" description="Peptidase C39-like" evidence="1">
    <location>
        <begin position="38"/>
        <end position="171"/>
    </location>
</feature>
<dbReference type="EMBL" id="FMZL01000006">
    <property type="protein sequence ID" value="SDC24871.1"/>
    <property type="molecule type" value="Genomic_DNA"/>
</dbReference>
<name>A0A1G6K1Y1_9ACTN</name>
<evidence type="ECO:0000313" key="3">
    <source>
        <dbReference type="Proteomes" id="UP000198528"/>
    </source>
</evidence>
<dbReference type="Pfam" id="PF13529">
    <property type="entry name" value="Peptidase_C39_2"/>
    <property type="match status" value="1"/>
</dbReference>
<proteinExistence type="predicted"/>
<dbReference type="RefSeq" id="WP_090845904.1">
    <property type="nucleotide sequence ID" value="NZ_FMZL01000006.1"/>
</dbReference>
<protein>
    <submittedName>
        <fullName evidence="2">Peptidase_C39 like family protein</fullName>
    </submittedName>
</protein>